<proteinExistence type="inferred from homology"/>
<dbReference type="Proteomes" id="UP000190285">
    <property type="component" value="Unassembled WGS sequence"/>
</dbReference>
<comment type="subcellular location">
    <subcellularLocation>
        <location evidence="1 7">Cell membrane</location>
        <topology evidence="1 7">Multi-pass membrane protein</topology>
    </subcellularLocation>
</comment>
<dbReference type="Pfam" id="PF00528">
    <property type="entry name" value="BPD_transp_1"/>
    <property type="match status" value="1"/>
</dbReference>
<keyword evidence="10" id="KW-1185">Reference proteome</keyword>
<dbReference type="Gene3D" id="1.10.3720.10">
    <property type="entry name" value="MetI-like"/>
    <property type="match status" value="1"/>
</dbReference>
<evidence type="ECO:0000256" key="2">
    <source>
        <dbReference type="ARBA" id="ARBA00022448"/>
    </source>
</evidence>
<evidence type="ECO:0000256" key="1">
    <source>
        <dbReference type="ARBA" id="ARBA00004651"/>
    </source>
</evidence>
<dbReference type="InterPro" id="IPR035906">
    <property type="entry name" value="MetI-like_sf"/>
</dbReference>
<gene>
    <name evidence="9" type="ORF">SAMN02194393_02962</name>
</gene>
<feature type="transmembrane region" description="Helical" evidence="7">
    <location>
        <begin position="105"/>
        <end position="128"/>
    </location>
</feature>
<keyword evidence="6 7" id="KW-0472">Membrane</keyword>
<feature type="domain" description="ABC transmembrane type-1" evidence="8">
    <location>
        <begin position="68"/>
        <end position="285"/>
    </location>
</feature>
<evidence type="ECO:0000256" key="3">
    <source>
        <dbReference type="ARBA" id="ARBA00022475"/>
    </source>
</evidence>
<dbReference type="PANTHER" id="PTHR30193">
    <property type="entry name" value="ABC TRANSPORTER PERMEASE PROTEIN"/>
    <property type="match status" value="1"/>
</dbReference>
<dbReference type="AlphaFoldDB" id="A0A1T5LJW2"/>
<dbReference type="EMBL" id="FUZT01000007">
    <property type="protein sequence ID" value="SKC76273.1"/>
    <property type="molecule type" value="Genomic_DNA"/>
</dbReference>
<feature type="transmembrane region" description="Helical" evidence="7">
    <location>
        <begin position="72"/>
        <end position="93"/>
    </location>
</feature>
<evidence type="ECO:0000313" key="9">
    <source>
        <dbReference type="EMBL" id="SKC76273.1"/>
    </source>
</evidence>
<evidence type="ECO:0000256" key="7">
    <source>
        <dbReference type="RuleBase" id="RU363032"/>
    </source>
</evidence>
<evidence type="ECO:0000256" key="5">
    <source>
        <dbReference type="ARBA" id="ARBA00022989"/>
    </source>
</evidence>
<dbReference type="CDD" id="cd06261">
    <property type="entry name" value="TM_PBP2"/>
    <property type="match status" value="1"/>
</dbReference>
<dbReference type="InterPro" id="IPR051393">
    <property type="entry name" value="ABC_transporter_permease"/>
</dbReference>
<dbReference type="PROSITE" id="PS50928">
    <property type="entry name" value="ABC_TM1"/>
    <property type="match status" value="1"/>
</dbReference>
<feature type="transmembrane region" description="Helical" evidence="7">
    <location>
        <begin position="212"/>
        <end position="231"/>
    </location>
</feature>
<evidence type="ECO:0000313" key="10">
    <source>
        <dbReference type="Proteomes" id="UP000190285"/>
    </source>
</evidence>
<evidence type="ECO:0000256" key="4">
    <source>
        <dbReference type="ARBA" id="ARBA00022692"/>
    </source>
</evidence>
<sequence length="295" mass="32941">MKKSKIQVAQYLFILPCIAFLLLFIYYPLIQNFIYSFYDFSVFSPAKTFVGLKNFKALLSDKVIVTALTNNIRYAVISVFCQVFIGLVLAAILEDKLFRKIAPVCRVIYFMPVVISISVIALLFSFIYHPQVGLLNNFLELIGLGKLAKPWLGLPNTAPYAVIAVSQWQSTGYIMMLFVVAIQKIPKELYEAAEIDGAGKIKRFFHVTVPQVKEMLFVTILITVTGAFLVFNEPYILTKGGGPGTSSITLAVHMYQSGFFKDNMGYASALAIIIFAITALLALVQIYSFRTGKED</sequence>
<dbReference type="SUPFAM" id="SSF161098">
    <property type="entry name" value="MetI-like"/>
    <property type="match status" value="1"/>
</dbReference>
<accession>A0A1T5LJW2</accession>
<reference evidence="9 10" key="1">
    <citation type="submission" date="2017-02" db="EMBL/GenBank/DDBJ databases">
        <authorList>
            <person name="Peterson S.W."/>
        </authorList>
    </citation>
    <scope>NUCLEOTIDE SEQUENCE [LARGE SCALE GENOMIC DNA]</scope>
    <source>
        <strain evidence="9 10">M1</strain>
    </source>
</reference>
<protein>
    <submittedName>
        <fullName evidence="9">Carbohydrate ABC transporter membrane protein 1, CUT1 family (TC 3.A.1.1.-)</fullName>
    </submittedName>
</protein>
<dbReference type="GO" id="GO:0005886">
    <property type="term" value="C:plasma membrane"/>
    <property type="evidence" value="ECO:0007669"/>
    <property type="project" value="UniProtKB-SubCell"/>
</dbReference>
<dbReference type="PANTHER" id="PTHR30193:SF37">
    <property type="entry name" value="INNER MEMBRANE ABC TRANSPORTER PERMEASE PROTEIN YCJO"/>
    <property type="match status" value="1"/>
</dbReference>
<keyword evidence="5 7" id="KW-1133">Transmembrane helix</keyword>
<name>A0A1T5LJW2_9FIRM</name>
<dbReference type="GO" id="GO:0055085">
    <property type="term" value="P:transmembrane transport"/>
    <property type="evidence" value="ECO:0007669"/>
    <property type="project" value="InterPro"/>
</dbReference>
<organism evidence="9 10">
    <name type="scientific">Maledivibacter halophilus</name>
    <dbReference type="NCBI Taxonomy" id="36842"/>
    <lineage>
        <taxon>Bacteria</taxon>
        <taxon>Bacillati</taxon>
        <taxon>Bacillota</taxon>
        <taxon>Clostridia</taxon>
        <taxon>Peptostreptococcales</taxon>
        <taxon>Caminicellaceae</taxon>
        <taxon>Maledivibacter</taxon>
    </lineage>
</organism>
<keyword evidence="4 7" id="KW-0812">Transmembrane</keyword>
<keyword evidence="3" id="KW-1003">Cell membrane</keyword>
<dbReference type="InterPro" id="IPR000515">
    <property type="entry name" value="MetI-like"/>
</dbReference>
<feature type="transmembrane region" description="Helical" evidence="7">
    <location>
        <begin position="264"/>
        <end position="284"/>
    </location>
</feature>
<keyword evidence="2 7" id="KW-0813">Transport</keyword>
<comment type="similarity">
    <text evidence="7">Belongs to the binding-protein-dependent transport system permease family.</text>
</comment>
<dbReference type="STRING" id="36842.SAMN02194393_02962"/>
<feature type="transmembrane region" description="Helical" evidence="7">
    <location>
        <begin position="160"/>
        <end position="182"/>
    </location>
</feature>
<evidence type="ECO:0000256" key="6">
    <source>
        <dbReference type="ARBA" id="ARBA00023136"/>
    </source>
</evidence>
<dbReference type="RefSeq" id="WP_170917431.1">
    <property type="nucleotide sequence ID" value="NZ_FUZT01000007.1"/>
</dbReference>
<evidence type="ECO:0000259" key="8">
    <source>
        <dbReference type="PROSITE" id="PS50928"/>
    </source>
</evidence>
<feature type="transmembrane region" description="Helical" evidence="7">
    <location>
        <begin position="12"/>
        <end position="30"/>
    </location>
</feature>